<sequence length="171" mass="19332">MERFHEIKDALFIDNIRNGKMTSGKRQVHISWEQPPEGWVILNTDGASQGNSGRAGGGGVIKGHRGEWLCRFTEGMGHYTSTETEIKAVQLDSRLVVDMLSGRVTWSMEHVPLLRRYMKLIQAPNQVADKLANMGVELHTGCNIYQDPPYEVREVMPADNVRAAWPRMIRS</sequence>
<reference evidence="1" key="1">
    <citation type="submission" date="2022-04" db="EMBL/GenBank/DDBJ databases">
        <title>Carnegiea gigantea Genome sequencing and assembly v2.</title>
        <authorList>
            <person name="Copetti D."/>
            <person name="Sanderson M.J."/>
            <person name="Burquez A."/>
            <person name="Wojciechowski M.F."/>
        </authorList>
    </citation>
    <scope>NUCLEOTIDE SEQUENCE</scope>
    <source>
        <strain evidence="1">SGP5-SGP5p</strain>
        <tissue evidence="1">Aerial part</tissue>
    </source>
</reference>
<keyword evidence="2" id="KW-1185">Reference proteome</keyword>
<dbReference type="AlphaFoldDB" id="A0A9Q1K369"/>
<comment type="caution">
    <text evidence="1">The sequence shown here is derived from an EMBL/GenBank/DDBJ whole genome shotgun (WGS) entry which is preliminary data.</text>
</comment>
<dbReference type="InterPro" id="IPR044730">
    <property type="entry name" value="RNase_H-like_dom_plant"/>
</dbReference>
<dbReference type="PANTHER" id="PTHR47723">
    <property type="entry name" value="OS05G0353850 PROTEIN"/>
    <property type="match status" value="1"/>
</dbReference>
<dbReference type="InterPro" id="IPR012337">
    <property type="entry name" value="RNaseH-like_sf"/>
</dbReference>
<dbReference type="InterPro" id="IPR036397">
    <property type="entry name" value="RNaseH_sf"/>
</dbReference>
<evidence type="ECO:0000313" key="2">
    <source>
        <dbReference type="Proteomes" id="UP001153076"/>
    </source>
</evidence>
<dbReference type="CDD" id="cd06222">
    <property type="entry name" value="RNase_H_like"/>
    <property type="match status" value="1"/>
</dbReference>
<dbReference type="EMBL" id="JAKOGI010000374">
    <property type="protein sequence ID" value="KAJ8435949.1"/>
    <property type="molecule type" value="Genomic_DNA"/>
</dbReference>
<name>A0A9Q1K369_9CARY</name>
<accession>A0A9Q1K369</accession>
<evidence type="ECO:0000313" key="1">
    <source>
        <dbReference type="EMBL" id="KAJ8435949.1"/>
    </source>
</evidence>
<organism evidence="1 2">
    <name type="scientific">Carnegiea gigantea</name>
    <dbReference type="NCBI Taxonomy" id="171969"/>
    <lineage>
        <taxon>Eukaryota</taxon>
        <taxon>Viridiplantae</taxon>
        <taxon>Streptophyta</taxon>
        <taxon>Embryophyta</taxon>
        <taxon>Tracheophyta</taxon>
        <taxon>Spermatophyta</taxon>
        <taxon>Magnoliopsida</taxon>
        <taxon>eudicotyledons</taxon>
        <taxon>Gunneridae</taxon>
        <taxon>Pentapetalae</taxon>
        <taxon>Caryophyllales</taxon>
        <taxon>Cactineae</taxon>
        <taxon>Cactaceae</taxon>
        <taxon>Cactoideae</taxon>
        <taxon>Echinocereeae</taxon>
        <taxon>Carnegiea</taxon>
    </lineage>
</organism>
<dbReference type="SUPFAM" id="SSF53098">
    <property type="entry name" value="Ribonuclease H-like"/>
    <property type="match status" value="1"/>
</dbReference>
<dbReference type="Gene3D" id="3.30.420.10">
    <property type="entry name" value="Ribonuclease H-like superfamily/Ribonuclease H"/>
    <property type="match status" value="1"/>
</dbReference>
<dbReference type="PANTHER" id="PTHR47723:SF19">
    <property type="entry name" value="POLYNUCLEOTIDYL TRANSFERASE, RIBONUCLEASE H-LIKE SUPERFAMILY PROTEIN"/>
    <property type="match status" value="1"/>
</dbReference>
<proteinExistence type="predicted"/>
<dbReference type="GO" id="GO:0003676">
    <property type="term" value="F:nucleic acid binding"/>
    <property type="evidence" value="ECO:0007669"/>
    <property type="project" value="InterPro"/>
</dbReference>
<protein>
    <recommendedName>
        <fullName evidence="3">RNase H type-1 domain-containing protein</fullName>
    </recommendedName>
</protein>
<evidence type="ECO:0008006" key="3">
    <source>
        <dbReference type="Google" id="ProtNLM"/>
    </source>
</evidence>
<dbReference type="Proteomes" id="UP001153076">
    <property type="component" value="Unassembled WGS sequence"/>
</dbReference>
<gene>
    <name evidence="1" type="ORF">Cgig2_023325</name>
</gene>
<dbReference type="OrthoDB" id="1425329at2759"/>
<dbReference type="InterPro" id="IPR053151">
    <property type="entry name" value="RNase_H-like"/>
</dbReference>